<proteinExistence type="predicted"/>
<protein>
    <recommendedName>
        <fullName evidence="3">RHS repeat-associated core domain-containing protein</fullName>
    </recommendedName>
</protein>
<evidence type="ECO:0008006" key="3">
    <source>
        <dbReference type="Google" id="ProtNLM"/>
    </source>
</evidence>
<dbReference type="InterPro" id="IPR022385">
    <property type="entry name" value="Rhs_assc_core"/>
</dbReference>
<gene>
    <name evidence="1" type="ORF">GCM10007854_28020</name>
</gene>
<comment type="caution">
    <text evidence="1">The sequence shown here is derived from an EMBL/GenBank/DDBJ whole genome shotgun (WGS) entry which is preliminary data.</text>
</comment>
<sequence>MKGFDPAFGQGSNCGVTGFTTHANDCETGLTYMQARYYDPVSSRFTSVDPVGFMTDRRTGMVGRYSYTLGDPMNMVDPDGNSSLA</sequence>
<dbReference type="NCBIfam" id="TIGR03696">
    <property type="entry name" value="Rhs_assc_core"/>
    <property type="match status" value="1"/>
</dbReference>
<name>A0ABQ5V6E7_9PROT</name>
<dbReference type="Proteomes" id="UP001161390">
    <property type="component" value="Unassembled WGS sequence"/>
</dbReference>
<dbReference type="EMBL" id="BSNJ01000007">
    <property type="protein sequence ID" value="GLQ21847.1"/>
    <property type="molecule type" value="Genomic_DNA"/>
</dbReference>
<reference evidence="1" key="2">
    <citation type="submission" date="2023-01" db="EMBL/GenBank/DDBJ databases">
        <title>Draft genome sequence of Algimonas porphyrae strain NBRC 108216.</title>
        <authorList>
            <person name="Sun Q."/>
            <person name="Mori K."/>
        </authorList>
    </citation>
    <scope>NUCLEOTIDE SEQUENCE</scope>
    <source>
        <strain evidence="1">NBRC 108216</strain>
    </source>
</reference>
<dbReference type="RefSeq" id="WP_284373833.1">
    <property type="nucleotide sequence ID" value="NZ_BSNJ01000007.1"/>
</dbReference>
<evidence type="ECO:0000313" key="1">
    <source>
        <dbReference type="EMBL" id="GLQ21847.1"/>
    </source>
</evidence>
<dbReference type="Gene3D" id="2.180.10.10">
    <property type="entry name" value="RHS repeat-associated core"/>
    <property type="match status" value="1"/>
</dbReference>
<evidence type="ECO:0000313" key="2">
    <source>
        <dbReference type="Proteomes" id="UP001161390"/>
    </source>
</evidence>
<reference evidence="1" key="1">
    <citation type="journal article" date="2014" name="Int. J. Syst. Evol. Microbiol.">
        <title>Complete genome of a new Firmicutes species belonging to the dominant human colonic microbiota ('Ruminococcus bicirculans') reveals two chromosomes and a selective capacity to utilize plant glucans.</title>
        <authorList>
            <consortium name="NISC Comparative Sequencing Program"/>
            <person name="Wegmann U."/>
            <person name="Louis P."/>
            <person name="Goesmann A."/>
            <person name="Henrissat B."/>
            <person name="Duncan S.H."/>
            <person name="Flint H.J."/>
        </authorList>
    </citation>
    <scope>NUCLEOTIDE SEQUENCE</scope>
    <source>
        <strain evidence="1">NBRC 108216</strain>
    </source>
</reference>
<organism evidence="1 2">
    <name type="scientific">Algimonas porphyrae</name>
    <dbReference type="NCBI Taxonomy" id="1128113"/>
    <lineage>
        <taxon>Bacteria</taxon>
        <taxon>Pseudomonadati</taxon>
        <taxon>Pseudomonadota</taxon>
        <taxon>Alphaproteobacteria</taxon>
        <taxon>Maricaulales</taxon>
        <taxon>Robiginitomaculaceae</taxon>
        <taxon>Algimonas</taxon>
    </lineage>
</organism>
<keyword evidence="2" id="KW-1185">Reference proteome</keyword>
<accession>A0ABQ5V6E7</accession>